<accession>A0A3L8A5F4</accession>
<keyword evidence="1" id="KW-0812">Transmembrane</keyword>
<dbReference type="Proteomes" id="UP000267159">
    <property type="component" value="Unassembled WGS sequence"/>
</dbReference>
<name>A0A3L8A5F4_9BACE</name>
<feature type="transmembrane region" description="Helical" evidence="1">
    <location>
        <begin position="20"/>
        <end position="38"/>
    </location>
</feature>
<reference evidence="2 3" key="1">
    <citation type="submission" date="2018-09" db="EMBL/GenBank/DDBJ databases">
        <title>Murine metabolic-syndrome-specific gut microbial biobank.</title>
        <authorList>
            <person name="Liu C."/>
        </authorList>
    </citation>
    <scope>NUCLEOTIDE SEQUENCE [LARGE SCALE GENOMIC DNA]</scope>
    <source>
        <strain evidence="2 3">0.1X-D8-26</strain>
    </source>
</reference>
<organism evidence="2 3">
    <name type="scientific">Bacteroides acidifaciens</name>
    <dbReference type="NCBI Taxonomy" id="85831"/>
    <lineage>
        <taxon>Bacteria</taxon>
        <taxon>Pseudomonadati</taxon>
        <taxon>Bacteroidota</taxon>
        <taxon>Bacteroidia</taxon>
        <taxon>Bacteroidales</taxon>
        <taxon>Bacteroidaceae</taxon>
        <taxon>Bacteroides</taxon>
    </lineage>
</organism>
<protein>
    <submittedName>
        <fullName evidence="2">Uncharacterized protein</fullName>
    </submittedName>
</protein>
<proteinExistence type="predicted"/>
<dbReference type="AlphaFoldDB" id="A0A3L8A5F4"/>
<dbReference type="EMBL" id="RAZM01000078">
    <property type="protein sequence ID" value="RLT78851.1"/>
    <property type="molecule type" value="Genomic_DNA"/>
</dbReference>
<sequence length="65" mass="7661">MLKLRFTLSKAMLFLSSFKASGITFVSLLILMSLSLLLKKNMFYNIILFQHFSKILQKNFEKRVE</sequence>
<gene>
    <name evidence="2" type="ORF">D7Y07_16990</name>
</gene>
<comment type="caution">
    <text evidence="2">The sequence shown here is derived from an EMBL/GenBank/DDBJ whole genome shotgun (WGS) entry which is preliminary data.</text>
</comment>
<evidence type="ECO:0000256" key="1">
    <source>
        <dbReference type="SAM" id="Phobius"/>
    </source>
</evidence>
<keyword evidence="1" id="KW-1133">Transmembrane helix</keyword>
<keyword evidence="1" id="KW-0472">Membrane</keyword>
<evidence type="ECO:0000313" key="2">
    <source>
        <dbReference type="EMBL" id="RLT78851.1"/>
    </source>
</evidence>
<evidence type="ECO:0000313" key="3">
    <source>
        <dbReference type="Proteomes" id="UP000267159"/>
    </source>
</evidence>